<feature type="domain" description="Thioredoxin" evidence="7">
    <location>
        <begin position="49"/>
        <end position="193"/>
    </location>
</feature>
<keyword evidence="6" id="KW-0812">Transmembrane</keyword>
<keyword evidence="4" id="KW-1015">Disulfide bond</keyword>
<dbReference type="EMBL" id="MHRI01000021">
    <property type="protein sequence ID" value="OHA20813.1"/>
    <property type="molecule type" value="Genomic_DNA"/>
</dbReference>
<keyword evidence="5" id="KW-0676">Redox-active center</keyword>
<feature type="transmembrane region" description="Helical" evidence="6">
    <location>
        <begin position="12"/>
        <end position="31"/>
    </location>
</feature>
<keyword evidence="3" id="KW-0560">Oxidoreductase</keyword>
<evidence type="ECO:0000313" key="9">
    <source>
        <dbReference type="Proteomes" id="UP000178121"/>
    </source>
</evidence>
<dbReference type="PANTHER" id="PTHR13887">
    <property type="entry name" value="GLUTATHIONE S-TRANSFERASE KAPPA"/>
    <property type="match status" value="1"/>
</dbReference>
<sequence>MESTSTKNLLTIPMAIIVAGGLIAAAIFLGGRTDTVSTTEPQNETAAALLPTAKPSALTLRAVDETRDHIRGNPEADIVFVEFSDTECPFCKRFHFTMQEVMNEYGKSGKVAWVYRHFPIPALQGHENAPKQAEATECAAELGGNVAFWKVIDRMFEEVPLQGTLDMSLLPQFAGEAGLDSAQFTSCLESGRMQAEIQRDLDDGSTAGVSGTPYSTLVLRREVSEEERKALLTLMEPFRDSQGELLISFSTDRLRIGVSGALPADVLKNIVEILLK</sequence>
<gene>
    <name evidence="8" type="ORF">A2849_03440</name>
</gene>
<accession>A0A1G2MAG8</accession>
<evidence type="ECO:0000256" key="5">
    <source>
        <dbReference type="ARBA" id="ARBA00023284"/>
    </source>
</evidence>
<dbReference type="GO" id="GO:0016491">
    <property type="term" value="F:oxidoreductase activity"/>
    <property type="evidence" value="ECO:0007669"/>
    <property type="project" value="UniProtKB-KW"/>
</dbReference>
<proteinExistence type="inferred from homology"/>
<dbReference type="InterPro" id="IPR012336">
    <property type="entry name" value="Thioredoxin-like_fold"/>
</dbReference>
<keyword evidence="2" id="KW-0732">Signal</keyword>
<name>A0A1G2MAG8_9BACT</name>
<protein>
    <recommendedName>
        <fullName evidence="7">Thioredoxin domain-containing protein</fullName>
    </recommendedName>
</protein>
<dbReference type="InterPro" id="IPR013766">
    <property type="entry name" value="Thioredoxin_domain"/>
</dbReference>
<organism evidence="8 9">
    <name type="scientific">Candidatus Taylorbacteria bacterium RIFCSPHIGHO2_01_FULL_51_15</name>
    <dbReference type="NCBI Taxonomy" id="1802304"/>
    <lineage>
        <taxon>Bacteria</taxon>
        <taxon>Candidatus Tayloriibacteriota</taxon>
    </lineage>
</organism>
<keyword evidence="6" id="KW-0472">Membrane</keyword>
<dbReference type="Pfam" id="PF13462">
    <property type="entry name" value="Thioredoxin_4"/>
    <property type="match status" value="1"/>
</dbReference>
<reference evidence="8 9" key="1">
    <citation type="journal article" date="2016" name="Nat. Commun.">
        <title>Thousands of microbial genomes shed light on interconnected biogeochemical processes in an aquifer system.</title>
        <authorList>
            <person name="Anantharaman K."/>
            <person name="Brown C.T."/>
            <person name="Hug L.A."/>
            <person name="Sharon I."/>
            <person name="Castelle C.J."/>
            <person name="Probst A.J."/>
            <person name="Thomas B.C."/>
            <person name="Singh A."/>
            <person name="Wilkins M.J."/>
            <person name="Karaoz U."/>
            <person name="Brodie E.L."/>
            <person name="Williams K.H."/>
            <person name="Hubbard S.S."/>
            <person name="Banfield J.F."/>
        </authorList>
    </citation>
    <scope>NUCLEOTIDE SEQUENCE [LARGE SCALE GENOMIC DNA]</scope>
</reference>
<dbReference type="Proteomes" id="UP000178121">
    <property type="component" value="Unassembled WGS sequence"/>
</dbReference>
<dbReference type="SUPFAM" id="SSF52833">
    <property type="entry name" value="Thioredoxin-like"/>
    <property type="match status" value="1"/>
</dbReference>
<keyword evidence="6" id="KW-1133">Transmembrane helix</keyword>
<dbReference type="PANTHER" id="PTHR13887:SF14">
    <property type="entry name" value="DISULFIDE BOND FORMATION PROTEIN D"/>
    <property type="match status" value="1"/>
</dbReference>
<evidence type="ECO:0000256" key="3">
    <source>
        <dbReference type="ARBA" id="ARBA00023002"/>
    </source>
</evidence>
<dbReference type="Gene3D" id="3.40.30.10">
    <property type="entry name" value="Glutaredoxin"/>
    <property type="match status" value="1"/>
</dbReference>
<comment type="caution">
    <text evidence="8">The sequence shown here is derived from an EMBL/GenBank/DDBJ whole genome shotgun (WGS) entry which is preliminary data.</text>
</comment>
<evidence type="ECO:0000259" key="7">
    <source>
        <dbReference type="PROSITE" id="PS51352"/>
    </source>
</evidence>
<evidence type="ECO:0000313" key="8">
    <source>
        <dbReference type="EMBL" id="OHA20813.1"/>
    </source>
</evidence>
<dbReference type="InterPro" id="IPR036249">
    <property type="entry name" value="Thioredoxin-like_sf"/>
</dbReference>
<comment type="similarity">
    <text evidence="1">Belongs to the thioredoxin family. DsbA subfamily.</text>
</comment>
<dbReference type="AlphaFoldDB" id="A0A1G2MAG8"/>
<evidence type="ECO:0000256" key="1">
    <source>
        <dbReference type="ARBA" id="ARBA00005791"/>
    </source>
</evidence>
<dbReference type="PROSITE" id="PS51352">
    <property type="entry name" value="THIOREDOXIN_2"/>
    <property type="match status" value="1"/>
</dbReference>
<evidence type="ECO:0000256" key="4">
    <source>
        <dbReference type="ARBA" id="ARBA00023157"/>
    </source>
</evidence>
<evidence type="ECO:0000256" key="2">
    <source>
        <dbReference type="ARBA" id="ARBA00022729"/>
    </source>
</evidence>
<evidence type="ECO:0000256" key="6">
    <source>
        <dbReference type="SAM" id="Phobius"/>
    </source>
</evidence>